<dbReference type="EMBL" id="JAJJMA010277270">
    <property type="protein sequence ID" value="MCL7046098.1"/>
    <property type="molecule type" value="Genomic_DNA"/>
</dbReference>
<evidence type="ECO:0000313" key="2">
    <source>
        <dbReference type="EMBL" id="MCL7046098.1"/>
    </source>
</evidence>
<accession>A0AA41VRI8</accession>
<name>A0AA41VRI8_PAPNU</name>
<reference evidence="2" key="1">
    <citation type="submission" date="2022-03" db="EMBL/GenBank/DDBJ databases">
        <title>A functionally conserved STORR gene fusion in Papaver species that diverged 16.8 million years ago.</title>
        <authorList>
            <person name="Catania T."/>
        </authorList>
    </citation>
    <scope>NUCLEOTIDE SEQUENCE</scope>
    <source>
        <strain evidence="2">S-191538</strain>
    </source>
</reference>
<sequence length="138" mass="16203">MASCRVHLFKKYAVAAGTPRDYYINPSEMLMSRASEWSAVEHEDCIELAFPKGFSVLARGYIDTYIYDSENKMDFLDYIMNTDFLTQKGVKAEMRDGVFRTYYPKINFPKIELDEVIKKKNNKVEETKEKINCRKNQK</sequence>
<evidence type="ECO:0000313" key="3">
    <source>
        <dbReference type="Proteomes" id="UP001177140"/>
    </source>
</evidence>
<proteinExistence type="predicted"/>
<protein>
    <submittedName>
        <fullName evidence="2">Uncharacterized protein</fullName>
    </submittedName>
</protein>
<comment type="caution">
    <text evidence="2">The sequence shown here is derived from an EMBL/GenBank/DDBJ whole genome shotgun (WGS) entry which is preliminary data.</text>
</comment>
<dbReference type="AlphaFoldDB" id="A0AA41VRI8"/>
<keyword evidence="1" id="KW-0175">Coiled coil</keyword>
<gene>
    <name evidence="2" type="ORF">MKW94_029569</name>
</gene>
<organism evidence="2 3">
    <name type="scientific">Papaver nudicaule</name>
    <name type="common">Iceland poppy</name>
    <dbReference type="NCBI Taxonomy" id="74823"/>
    <lineage>
        <taxon>Eukaryota</taxon>
        <taxon>Viridiplantae</taxon>
        <taxon>Streptophyta</taxon>
        <taxon>Embryophyta</taxon>
        <taxon>Tracheophyta</taxon>
        <taxon>Spermatophyta</taxon>
        <taxon>Magnoliopsida</taxon>
        <taxon>Ranunculales</taxon>
        <taxon>Papaveraceae</taxon>
        <taxon>Papaveroideae</taxon>
        <taxon>Papaver</taxon>
    </lineage>
</organism>
<feature type="coiled-coil region" evidence="1">
    <location>
        <begin position="110"/>
        <end position="137"/>
    </location>
</feature>
<evidence type="ECO:0000256" key="1">
    <source>
        <dbReference type="SAM" id="Coils"/>
    </source>
</evidence>
<dbReference type="Proteomes" id="UP001177140">
    <property type="component" value="Unassembled WGS sequence"/>
</dbReference>
<keyword evidence="3" id="KW-1185">Reference proteome</keyword>